<feature type="compositionally biased region" description="Polar residues" evidence="7">
    <location>
        <begin position="39"/>
        <end position="71"/>
    </location>
</feature>
<organism evidence="9 10">
    <name type="scientific">Phialemonium thermophilum</name>
    <dbReference type="NCBI Taxonomy" id="223376"/>
    <lineage>
        <taxon>Eukaryota</taxon>
        <taxon>Fungi</taxon>
        <taxon>Dikarya</taxon>
        <taxon>Ascomycota</taxon>
        <taxon>Pezizomycotina</taxon>
        <taxon>Sordariomycetes</taxon>
        <taxon>Sordariomycetidae</taxon>
        <taxon>Cephalothecales</taxon>
        <taxon>Cephalothecaceae</taxon>
        <taxon>Phialemonium</taxon>
    </lineage>
</organism>
<evidence type="ECO:0000256" key="7">
    <source>
        <dbReference type="SAM" id="MobiDB-lite"/>
    </source>
</evidence>
<comment type="subcellular location">
    <subcellularLocation>
        <location evidence="1">Nucleus</location>
    </subcellularLocation>
</comment>
<gene>
    <name evidence="9" type="ORF">VTK73DRAFT_9272</name>
</gene>
<evidence type="ECO:0000256" key="3">
    <source>
        <dbReference type="ARBA" id="ARBA00022491"/>
    </source>
</evidence>
<dbReference type="EMBL" id="JAZHXJ010000751">
    <property type="protein sequence ID" value="KAL1852143.1"/>
    <property type="molecule type" value="Genomic_DNA"/>
</dbReference>
<evidence type="ECO:0000259" key="8">
    <source>
        <dbReference type="Pfam" id="PF13867"/>
    </source>
</evidence>
<dbReference type="PANTHER" id="PTHR13286">
    <property type="entry name" value="SAP30"/>
    <property type="match status" value="1"/>
</dbReference>
<feature type="region of interest" description="Disordered" evidence="7">
    <location>
        <begin position="1"/>
        <end position="71"/>
    </location>
</feature>
<dbReference type="InterPro" id="IPR024145">
    <property type="entry name" value="His_deAcase_SAP30/SAP30L"/>
</dbReference>
<keyword evidence="5" id="KW-0804">Transcription</keyword>
<feature type="compositionally biased region" description="Basic and acidic residues" evidence="7">
    <location>
        <begin position="7"/>
        <end position="25"/>
    </location>
</feature>
<keyword evidence="6" id="KW-0539">Nucleus</keyword>
<evidence type="ECO:0000256" key="5">
    <source>
        <dbReference type="ARBA" id="ARBA00023163"/>
    </source>
</evidence>
<keyword evidence="4" id="KW-0805">Transcription regulation</keyword>
<dbReference type="InterPro" id="IPR025718">
    <property type="entry name" value="SAP30_Sin3-bd"/>
</dbReference>
<keyword evidence="10" id="KW-1185">Reference proteome</keyword>
<evidence type="ECO:0000256" key="4">
    <source>
        <dbReference type="ARBA" id="ARBA00023015"/>
    </source>
</evidence>
<evidence type="ECO:0000313" key="9">
    <source>
        <dbReference type="EMBL" id="KAL1852143.1"/>
    </source>
</evidence>
<keyword evidence="3" id="KW-0678">Repressor</keyword>
<evidence type="ECO:0000256" key="2">
    <source>
        <dbReference type="ARBA" id="ARBA00006283"/>
    </source>
</evidence>
<evidence type="ECO:0000256" key="6">
    <source>
        <dbReference type="ARBA" id="ARBA00023242"/>
    </source>
</evidence>
<dbReference type="Gene3D" id="6.10.160.20">
    <property type="match status" value="1"/>
</dbReference>
<dbReference type="Proteomes" id="UP001586593">
    <property type="component" value="Unassembled WGS sequence"/>
</dbReference>
<proteinExistence type="inferred from homology"/>
<dbReference type="InterPro" id="IPR038291">
    <property type="entry name" value="SAP30_C_sf"/>
</dbReference>
<dbReference type="Pfam" id="PF13867">
    <property type="entry name" value="SAP30_Sin3_bdg"/>
    <property type="match status" value="1"/>
</dbReference>
<comment type="similarity">
    <text evidence="2">Belongs to the SAP30 family.</text>
</comment>
<dbReference type="PANTHER" id="PTHR13286:SF23">
    <property type="entry name" value="HISTONE DEACETYLASE COMPLEX SUBUNIT SAP30 SIN3 BINDING DOMAIN-CONTAINING PROTEIN"/>
    <property type="match status" value="1"/>
</dbReference>
<feature type="domain" description="Histone deacetylase complex subunit SAP30 Sin3 binding" evidence="8">
    <location>
        <begin position="130"/>
        <end position="162"/>
    </location>
</feature>
<protein>
    <recommendedName>
        <fullName evidence="8">Histone deacetylase complex subunit SAP30 Sin3 binding domain-containing protein</fullName>
    </recommendedName>
</protein>
<accession>A0ABR3W3A6</accession>
<name>A0ABR3W3A6_9PEZI</name>
<sequence length="181" mass="20472">MAPPKSSKNEEPKTDTPHATKDKTGHTASHSNGKLRRVASSTGANPREVTNVTPPAEDTQPTNGSSQEQSSLKLQWSLFQREVLHSYRRTYRLDTPTAFSSEYRRWVLSRPGSVGLHSPTMARRKELRRQSKDQLANTIRKHFNGLGVQENDVIVDFLHKVRSQAEAKHRKASMEDAMQEL</sequence>
<evidence type="ECO:0000313" key="10">
    <source>
        <dbReference type="Proteomes" id="UP001586593"/>
    </source>
</evidence>
<evidence type="ECO:0000256" key="1">
    <source>
        <dbReference type="ARBA" id="ARBA00004123"/>
    </source>
</evidence>
<comment type="caution">
    <text evidence="9">The sequence shown here is derived from an EMBL/GenBank/DDBJ whole genome shotgun (WGS) entry which is preliminary data.</text>
</comment>
<reference evidence="9 10" key="1">
    <citation type="journal article" date="2024" name="Commun. Biol.">
        <title>Comparative genomic analysis of thermophilic fungi reveals convergent evolutionary adaptations and gene losses.</title>
        <authorList>
            <person name="Steindorff A.S."/>
            <person name="Aguilar-Pontes M.V."/>
            <person name="Robinson A.J."/>
            <person name="Andreopoulos B."/>
            <person name="LaButti K."/>
            <person name="Kuo A."/>
            <person name="Mondo S."/>
            <person name="Riley R."/>
            <person name="Otillar R."/>
            <person name="Haridas S."/>
            <person name="Lipzen A."/>
            <person name="Grimwood J."/>
            <person name="Schmutz J."/>
            <person name="Clum A."/>
            <person name="Reid I.D."/>
            <person name="Moisan M.C."/>
            <person name="Butler G."/>
            <person name="Nguyen T.T.M."/>
            <person name="Dewar K."/>
            <person name="Conant G."/>
            <person name="Drula E."/>
            <person name="Henrissat B."/>
            <person name="Hansel C."/>
            <person name="Singer S."/>
            <person name="Hutchinson M.I."/>
            <person name="de Vries R.P."/>
            <person name="Natvig D.O."/>
            <person name="Powell A.J."/>
            <person name="Tsang A."/>
            <person name="Grigoriev I.V."/>
        </authorList>
    </citation>
    <scope>NUCLEOTIDE SEQUENCE [LARGE SCALE GENOMIC DNA]</scope>
    <source>
        <strain evidence="9 10">ATCC 24622</strain>
    </source>
</reference>